<feature type="transmembrane region" description="Helical" evidence="9">
    <location>
        <begin position="647"/>
        <end position="669"/>
    </location>
</feature>
<dbReference type="PIRSF" id="PIRSF001293">
    <property type="entry name" value="ATP6V0A1"/>
    <property type="match status" value="1"/>
</dbReference>
<dbReference type="EMBL" id="CAJNOC010002244">
    <property type="protein sequence ID" value="CAF0921463.1"/>
    <property type="molecule type" value="Genomic_DNA"/>
</dbReference>
<comment type="similarity">
    <text evidence="2 9">Belongs to the V-ATPase 116 kDa subunit family.</text>
</comment>
<evidence type="ECO:0000256" key="2">
    <source>
        <dbReference type="ARBA" id="ARBA00009904"/>
    </source>
</evidence>
<keyword evidence="8 9" id="KW-0472">Membrane</keyword>
<dbReference type="PANTHER" id="PTHR11629:SF63">
    <property type="entry name" value="V-TYPE PROTON ATPASE SUBUNIT A"/>
    <property type="match status" value="1"/>
</dbReference>
<dbReference type="Pfam" id="PF01496">
    <property type="entry name" value="V_ATPase_I"/>
    <property type="match status" value="1"/>
</dbReference>
<evidence type="ECO:0000256" key="10">
    <source>
        <dbReference type="SAM" id="Coils"/>
    </source>
</evidence>
<dbReference type="GO" id="GO:0051117">
    <property type="term" value="F:ATPase binding"/>
    <property type="evidence" value="ECO:0007669"/>
    <property type="project" value="TreeGrafter"/>
</dbReference>
<evidence type="ECO:0000256" key="3">
    <source>
        <dbReference type="ARBA" id="ARBA00022448"/>
    </source>
</evidence>
<feature type="transmembrane region" description="Helical" evidence="9">
    <location>
        <begin position="447"/>
        <end position="465"/>
    </location>
</feature>
<keyword evidence="6 9" id="KW-1133">Transmembrane helix</keyword>
<dbReference type="GO" id="GO:0005886">
    <property type="term" value="C:plasma membrane"/>
    <property type="evidence" value="ECO:0007669"/>
    <property type="project" value="TreeGrafter"/>
</dbReference>
<keyword evidence="10" id="KW-0175">Coiled coil</keyword>
<dbReference type="OrthoDB" id="10264220at2759"/>
<feature type="transmembrane region" description="Helical" evidence="9">
    <location>
        <begin position="402"/>
        <end position="426"/>
    </location>
</feature>
<keyword evidence="7 9" id="KW-0406">Ion transport</keyword>
<feature type="transmembrane region" description="Helical" evidence="9">
    <location>
        <begin position="544"/>
        <end position="565"/>
    </location>
</feature>
<dbReference type="GO" id="GO:0046961">
    <property type="term" value="F:proton-transporting ATPase activity, rotational mechanism"/>
    <property type="evidence" value="ECO:0007669"/>
    <property type="project" value="InterPro"/>
</dbReference>
<protein>
    <recommendedName>
        <fullName evidence="9">V-type proton ATPase subunit a</fullName>
    </recommendedName>
</protein>
<keyword evidence="4 9" id="KW-0812">Transmembrane</keyword>
<comment type="function">
    <text evidence="9">Essential component of the vacuolar proton pump (V-ATPase), a multimeric enzyme that catalyzes the translocation of protons across the membranes. Required for assembly and activity of the V-ATPase.</text>
</comment>
<feature type="transmembrane region" description="Helical" evidence="9">
    <location>
        <begin position="577"/>
        <end position="600"/>
    </location>
</feature>
<keyword evidence="5 9" id="KW-0375">Hydrogen ion transport</keyword>
<evidence type="ECO:0000256" key="4">
    <source>
        <dbReference type="ARBA" id="ARBA00022692"/>
    </source>
</evidence>
<keyword evidence="13" id="KW-1185">Reference proteome</keyword>
<comment type="caution">
    <text evidence="12">The sequence shown here is derived from an EMBL/GenBank/DDBJ whole genome shotgun (WGS) entry which is preliminary data.</text>
</comment>
<organism evidence="12 13">
    <name type="scientific">Brachionus calyciflorus</name>
    <dbReference type="NCBI Taxonomy" id="104777"/>
    <lineage>
        <taxon>Eukaryota</taxon>
        <taxon>Metazoa</taxon>
        <taxon>Spiralia</taxon>
        <taxon>Gnathifera</taxon>
        <taxon>Rotifera</taxon>
        <taxon>Eurotatoria</taxon>
        <taxon>Monogononta</taxon>
        <taxon>Pseudotrocha</taxon>
        <taxon>Ploima</taxon>
        <taxon>Brachionidae</taxon>
        <taxon>Brachionus</taxon>
    </lineage>
</organism>
<dbReference type="GO" id="GO:0007035">
    <property type="term" value="P:vacuolar acidification"/>
    <property type="evidence" value="ECO:0007669"/>
    <property type="project" value="TreeGrafter"/>
</dbReference>
<feature type="coiled-coil region" evidence="10">
    <location>
        <begin position="51"/>
        <end position="131"/>
    </location>
</feature>
<evidence type="ECO:0000313" key="13">
    <source>
        <dbReference type="Proteomes" id="UP000663879"/>
    </source>
</evidence>
<proteinExistence type="inferred from homology"/>
<evidence type="ECO:0000256" key="9">
    <source>
        <dbReference type="RuleBase" id="RU361189"/>
    </source>
</evidence>
<dbReference type="InterPro" id="IPR002490">
    <property type="entry name" value="V-ATPase_116kDa_su"/>
</dbReference>
<comment type="subcellular location">
    <subcellularLocation>
        <location evidence="1">Membrane</location>
        <topology evidence="1">Multi-pass membrane protein</topology>
    </subcellularLocation>
</comment>
<gene>
    <name evidence="12" type="ORF">OXX778_LOCUS12406</name>
</gene>
<dbReference type="GO" id="GO:0000220">
    <property type="term" value="C:vacuolar proton-transporting V-type ATPase, V0 domain"/>
    <property type="evidence" value="ECO:0007669"/>
    <property type="project" value="InterPro"/>
</dbReference>
<keyword evidence="3 9" id="KW-0813">Transport</keyword>
<sequence>MGSLFRGEDMTLCQIYFQSEAAYSCVAQLGELGIVQFRDLNPTVNAFQRKFVNEVRRCEEMERKLRFLESEIAKDNDKDIVLVEPQEFCEAPKPKEMIELETALEQLEHDLQEVNSNKDALKKNYLELQELRHILTKATTFFEEQDRIQGGEQTVIQMDNQERIQPLRLGFLAGVIDRERVPSFELMLWRICRGNVFLRTAEIEETLEDPKTNIQVYKTVFILFFQGEQLKSKVKKICDGFKATIYPCPETASERREMGLGVMTRLEELKTVLDQSLNLRKSLLKNAGQNLKMWFCRVRKMKAIYHTMNMFNLEVNQKCLIAECWAPVNELTRIKLALDKGTELSGSHIQSILNRMETKEQPPTHHRLNKFSSGFQNIVDAYGISSYREINPAPFTVITFPFLFAVMFGDAGHGLIMTLFGLFMVLRETQLKNKFKTNEVWQIFFGGRYIILLMGVFSIYTGVMYNDVFSKSMNIFGSSWKVGVGNDFDFEKVTVFDLNPNPVVNHTRNEIKMYSGNPYPFGVDPIWVMSINKIAFTNSLKMKFSVIIGIMQMMFGLCLSLLNHLFFGKMTSVLFEFIPQVIFLLFIFVYLCVMIFIKWIKFVGSPDSTQCAPNLLIELINMFFFKSAADDDPCKALYPGQATVQKILIVIAVLCVPVMLLGKPIVLYLKHKRKSQIGQRLSDSGHTNPLAVGNEENSSDSAEGVDLKILKETPIGKGSPNASNDDLSHDEEPFDMGEIAVEQCIHTIEYFLGCISHTASYLRLWALSLAHAELSEVLWTMILRIGLGSGSTPGFVILWLVFYPWAAFTVGVLLLMEGLSAFLHALRLHWVEFQSKFYKGEGYQFMPFSFQQILELAENPDKI</sequence>
<evidence type="ECO:0000256" key="8">
    <source>
        <dbReference type="ARBA" id="ARBA00023136"/>
    </source>
</evidence>
<dbReference type="AlphaFoldDB" id="A0A814B1I2"/>
<feature type="region of interest" description="Disordered" evidence="11">
    <location>
        <begin position="679"/>
        <end position="703"/>
    </location>
</feature>
<evidence type="ECO:0000256" key="1">
    <source>
        <dbReference type="ARBA" id="ARBA00004141"/>
    </source>
</evidence>
<accession>A0A814B1I2</accession>
<evidence type="ECO:0000256" key="11">
    <source>
        <dbReference type="SAM" id="MobiDB-lite"/>
    </source>
</evidence>
<evidence type="ECO:0000256" key="5">
    <source>
        <dbReference type="ARBA" id="ARBA00022781"/>
    </source>
</evidence>
<dbReference type="Proteomes" id="UP000663879">
    <property type="component" value="Unassembled WGS sequence"/>
</dbReference>
<evidence type="ECO:0000313" key="12">
    <source>
        <dbReference type="EMBL" id="CAF0921463.1"/>
    </source>
</evidence>
<name>A0A814B1I2_9BILA</name>
<reference evidence="12" key="1">
    <citation type="submission" date="2021-02" db="EMBL/GenBank/DDBJ databases">
        <authorList>
            <person name="Nowell W R."/>
        </authorList>
    </citation>
    <scope>NUCLEOTIDE SEQUENCE</scope>
    <source>
        <strain evidence="12">Ploen Becks lab</strain>
    </source>
</reference>
<dbReference type="PANTHER" id="PTHR11629">
    <property type="entry name" value="VACUOLAR PROTON ATPASES"/>
    <property type="match status" value="1"/>
</dbReference>
<evidence type="ECO:0000256" key="6">
    <source>
        <dbReference type="ARBA" id="ARBA00022989"/>
    </source>
</evidence>
<dbReference type="InterPro" id="IPR026028">
    <property type="entry name" value="V-type_ATPase_116kDa_su_euka"/>
</dbReference>
<feature type="transmembrane region" description="Helical" evidence="9">
    <location>
        <begin position="805"/>
        <end position="826"/>
    </location>
</feature>
<evidence type="ECO:0000256" key="7">
    <source>
        <dbReference type="ARBA" id="ARBA00023065"/>
    </source>
</evidence>